<protein>
    <recommendedName>
        <fullName evidence="5">RHS repeat-associated core domain-containing protein</fullName>
    </recommendedName>
</protein>
<dbReference type="AlphaFoldDB" id="A0A6P1T8A5"/>
<evidence type="ECO:0000313" key="2">
    <source>
        <dbReference type="EMBL" id="QHQ37766.1"/>
    </source>
</evidence>
<keyword evidence="3" id="KW-1185">Reference proteome</keyword>
<organism evidence="1 4">
    <name type="scientific">Microbulbifer hydrolyticus</name>
    <dbReference type="NCBI Taxonomy" id="48074"/>
    <lineage>
        <taxon>Bacteria</taxon>
        <taxon>Pseudomonadati</taxon>
        <taxon>Pseudomonadota</taxon>
        <taxon>Gammaproteobacteria</taxon>
        <taxon>Cellvibrionales</taxon>
        <taxon>Microbulbiferaceae</taxon>
        <taxon>Microbulbifer</taxon>
    </lineage>
</organism>
<reference evidence="2 3" key="1">
    <citation type="submission" date="2020-01" db="EMBL/GenBank/DDBJ databases">
        <title>The possibility of degradation of plastic by Microbulbifer hydrolyticus IRE-31.</title>
        <authorList>
            <person name="Liu L."/>
        </authorList>
    </citation>
    <scope>NUCLEOTIDE SEQUENCE [LARGE SCALE GENOMIC DNA]</scope>
    <source>
        <strain evidence="2 3">IRE-31</strain>
    </source>
</reference>
<dbReference type="Proteomes" id="UP000563601">
    <property type="component" value="Unassembled WGS sequence"/>
</dbReference>
<evidence type="ECO:0000313" key="1">
    <source>
        <dbReference type="EMBL" id="MBB5211483.1"/>
    </source>
</evidence>
<evidence type="ECO:0000313" key="4">
    <source>
        <dbReference type="Proteomes" id="UP000563601"/>
    </source>
</evidence>
<reference evidence="1 4" key="2">
    <citation type="submission" date="2020-08" db="EMBL/GenBank/DDBJ databases">
        <title>Genomic Encyclopedia of Type Strains, Phase IV (KMG-IV): sequencing the most valuable type-strain genomes for metagenomic binning, comparative biology and taxonomic classification.</title>
        <authorList>
            <person name="Goeker M."/>
        </authorList>
    </citation>
    <scope>NUCLEOTIDE SEQUENCE [LARGE SCALE GENOMIC DNA]</scope>
    <source>
        <strain evidence="1 4">DSM 11525</strain>
    </source>
</reference>
<dbReference type="Proteomes" id="UP000464675">
    <property type="component" value="Chromosome"/>
</dbReference>
<dbReference type="RefSeq" id="WP_161857104.1">
    <property type="nucleotide sequence ID" value="NZ_CP047491.1"/>
</dbReference>
<gene>
    <name evidence="2" type="ORF">GTQ55_01365</name>
    <name evidence="1" type="ORF">HNQ53_001701</name>
</gene>
<proteinExistence type="predicted"/>
<dbReference type="EMBL" id="CP047491">
    <property type="protein sequence ID" value="QHQ37766.1"/>
    <property type="molecule type" value="Genomic_DNA"/>
</dbReference>
<name>A0A6P1T8A5_9GAMM</name>
<sequence length="69" mass="7641">MNRKILRDPKGQLLGWIQSDPSTGHILAYRAGGNVLGWYIPNFGPGGRTFDNKGQPLGQGNHLSSLFYR</sequence>
<dbReference type="OrthoDB" id="6228596at2"/>
<dbReference type="EMBL" id="JACHHR010000002">
    <property type="protein sequence ID" value="MBB5211483.1"/>
    <property type="molecule type" value="Genomic_DNA"/>
</dbReference>
<evidence type="ECO:0000313" key="3">
    <source>
        <dbReference type="Proteomes" id="UP000464675"/>
    </source>
</evidence>
<evidence type="ECO:0008006" key="5">
    <source>
        <dbReference type="Google" id="ProtNLM"/>
    </source>
</evidence>
<accession>A0A6P1T8A5</accession>